<dbReference type="InterPro" id="IPR002429">
    <property type="entry name" value="CcO_II-like_C"/>
</dbReference>
<keyword evidence="7" id="KW-0732">Signal</keyword>
<dbReference type="GO" id="GO:0016682">
    <property type="term" value="F:oxidoreductase activity, acting on diphenols and related substances as donors, oxygen as acceptor"/>
    <property type="evidence" value="ECO:0007669"/>
    <property type="project" value="InterPro"/>
</dbReference>
<dbReference type="SUPFAM" id="SSF81464">
    <property type="entry name" value="Cytochrome c oxidase subunit II-like, transmembrane region"/>
    <property type="match status" value="1"/>
</dbReference>
<organism evidence="17 18">
    <name type="scientific">Bradyrhizobium oligotrophicum S58</name>
    <dbReference type="NCBI Taxonomy" id="1245469"/>
    <lineage>
        <taxon>Bacteria</taxon>
        <taxon>Pseudomonadati</taxon>
        <taxon>Pseudomonadota</taxon>
        <taxon>Alphaproteobacteria</taxon>
        <taxon>Hyphomicrobiales</taxon>
        <taxon>Nitrobacteraceae</taxon>
        <taxon>Bradyrhizobium</taxon>
    </lineage>
</organism>
<keyword evidence="9 14" id="KW-1133">Transmembrane helix</keyword>
<evidence type="ECO:0000256" key="7">
    <source>
        <dbReference type="ARBA" id="ARBA00022729"/>
    </source>
</evidence>
<evidence type="ECO:0000256" key="14">
    <source>
        <dbReference type="SAM" id="Phobius"/>
    </source>
</evidence>
<dbReference type="PROSITE" id="PS50999">
    <property type="entry name" value="COX2_TM"/>
    <property type="match status" value="1"/>
</dbReference>
<evidence type="ECO:0000256" key="9">
    <source>
        <dbReference type="ARBA" id="ARBA00022989"/>
    </source>
</evidence>
<dbReference type="GO" id="GO:0005886">
    <property type="term" value="C:plasma membrane"/>
    <property type="evidence" value="ECO:0007669"/>
    <property type="project" value="UniProtKB-SubCell"/>
</dbReference>
<dbReference type="InterPro" id="IPR008972">
    <property type="entry name" value="Cupredoxin"/>
</dbReference>
<dbReference type="PROSITE" id="PS50857">
    <property type="entry name" value="COX2_CUA"/>
    <property type="match status" value="1"/>
</dbReference>
<evidence type="ECO:0000256" key="1">
    <source>
        <dbReference type="ARBA" id="ARBA00004651"/>
    </source>
</evidence>
<keyword evidence="6 14" id="KW-0812">Transmembrane</keyword>
<gene>
    <name evidence="17" type="ORF">S58_52070</name>
</gene>
<dbReference type="STRING" id="1245469.S58_52070"/>
<dbReference type="PANTHER" id="PTHR22888:SF18">
    <property type="entry name" value="CYTOCHROME BO(3) UBIQUINOL OXIDASE SUBUNIT 2"/>
    <property type="match status" value="1"/>
</dbReference>
<dbReference type="InterPro" id="IPR011759">
    <property type="entry name" value="Cyt_c_oxidase_su2_TM_dom"/>
</dbReference>
<keyword evidence="4 12" id="KW-1003">Cell membrane</keyword>
<dbReference type="AlphaFoldDB" id="M4ZCI8"/>
<dbReference type="InterPro" id="IPR034227">
    <property type="entry name" value="CuRO_UO_II"/>
</dbReference>
<dbReference type="InterPro" id="IPR036257">
    <property type="entry name" value="Cyt_c_oxidase_su2_TM_sf"/>
</dbReference>
<feature type="transmembrane region" description="Helical" evidence="14">
    <location>
        <begin position="144"/>
        <end position="165"/>
    </location>
</feature>
<evidence type="ECO:0000256" key="12">
    <source>
        <dbReference type="PIRNR" id="PIRNR000292"/>
    </source>
</evidence>
<keyword evidence="11 12" id="KW-0472">Membrane</keyword>
<dbReference type="CDD" id="cd04212">
    <property type="entry name" value="CuRO_UO_II"/>
    <property type="match status" value="1"/>
</dbReference>
<dbReference type="EMBL" id="AP012603">
    <property type="protein sequence ID" value="BAM91186.1"/>
    <property type="molecule type" value="Genomic_DNA"/>
</dbReference>
<evidence type="ECO:0000256" key="4">
    <source>
        <dbReference type="ARBA" id="ARBA00022475"/>
    </source>
</evidence>
<evidence type="ECO:0000256" key="2">
    <source>
        <dbReference type="ARBA" id="ARBA00007866"/>
    </source>
</evidence>
<evidence type="ECO:0000259" key="15">
    <source>
        <dbReference type="PROSITE" id="PS50857"/>
    </source>
</evidence>
<evidence type="ECO:0000256" key="8">
    <source>
        <dbReference type="ARBA" id="ARBA00022982"/>
    </source>
</evidence>
<dbReference type="PANTHER" id="PTHR22888">
    <property type="entry name" value="CYTOCHROME C OXIDASE, SUBUNIT II"/>
    <property type="match status" value="1"/>
</dbReference>
<sequence>MPDERMNIFDPQGPIAAAQQTILIDSVIIMLAIIVPTSIAVLAAAYWFRSSNTKARYRPDFAYSGAVELVVWSIPALTVILLGGVAWIGSHELDPGKPVDGTGLPIRIQAVSLDWKWLFIYPDQRIATVNTLTVPIGAPLRFELTSGSVMTAFFIPQLGGMIYTMNGMVTRLNLRADHVRTTKGLASQFSGDGFPDMMFDTHVVSQPDFANWVTTAAKGDQVLDEASYKQLAAQSVEKTPKSYRLADPELFGKIASQKIPPAPGPQLSENKSRPEGGAVHAH</sequence>
<keyword evidence="8 12" id="KW-0249">Electron transport</keyword>
<dbReference type="Gene3D" id="1.10.287.90">
    <property type="match status" value="1"/>
</dbReference>
<keyword evidence="3 12" id="KW-0813">Transport</keyword>
<dbReference type="InterPro" id="IPR006333">
    <property type="entry name" value="Cyt_o_ubiquinol_oxidase_su2"/>
</dbReference>
<evidence type="ECO:0000256" key="10">
    <source>
        <dbReference type="ARBA" id="ARBA00023002"/>
    </source>
</evidence>
<dbReference type="HOGENOM" id="CLU_036876_6_1_5"/>
<dbReference type="Gene3D" id="2.60.40.420">
    <property type="entry name" value="Cupredoxins - blue copper proteins"/>
    <property type="match status" value="1"/>
</dbReference>
<keyword evidence="10 12" id="KW-0560">Oxidoreductase</keyword>
<feature type="transmembrane region" description="Helical" evidence="14">
    <location>
        <begin position="27"/>
        <end position="48"/>
    </location>
</feature>
<dbReference type="KEGG" id="aol:S58_52070"/>
<feature type="transmembrane region" description="Helical" evidence="14">
    <location>
        <begin position="69"/>
        <end position="89"/>
    </location>
</feature>
<evidence type="ECO:0000313" key="17">
    <source>
        <dbReference type="EMBL" id="BAM91186.1"/>
    </source>
</evidence>
<name>M4ZCI8_9BRAD</name>
<dbReference type="GO" id="GO:0005507">
    <property type="term" value="F:copper ion binding"/>
    <property type="evidence" value="ECO:0007669"/>
    <property type="project" value="InterPro"/>
</dbReference>
<dbReference type="GO" id="GO:0004129">
    <property type="term" value="F:cytochrome-c oxidase activity"/>
    <property type="evidence" value="ECO:0007669"/>
    <property type="project" value="UniProtKB-UniRule"/>
</dbReference>
<evidence type="ECO:0000256" key="3">
    <source>
        <dbReference type="ARBA" id="ARBA00022448"/>
    </source>
</evidence>
<evidence type="ECO:0000259" key="16">
    <source>
        <dbReference type="PROSITE" id="PS50999"/>
    </source>
</evidence>
<dbReference type="Proteomes" id="UP000011841">
    <property type="component" value="Chromosome"/>
</dbReference>
<comment type="similarity">
    <text evidence="2 12">Belongs to the cytochrome c oxidase subunit 2 family.</text>
</comment>
<keyword evidence="18" id="KW-1185">Reference proteome</keyword>
<proteinExistence type="inferred from homology"/>
<evidence type="ECO:0000256" key="13">
    <source>
        <dbReference type="SAM" id="MobiDB-lite"/>
    </source>
</evidence>
<comment type="subcellular location">
    <subcellularLocation>
        <location evidence="1">Cell membrane</location>
        <topology evidence="1">Multi-pass membrane protein</topology>
    </subcellularLocation>
</comment>
<evidence type="ECO:0000256" key="6">
    <source>
        <dbReference type="ARBA" id="ARBA00022692"/>
    </source>
</evidence>
<reference evidence="17 18" key="1">
    <citation type="journal article" date="2013" name="Appl. Environ. Microbiol.">
        <title>Genome analysis suggests that the soil oligotrophic bacterium Agromonas oligotrophica (Bradyrhizobium oligotrophicum) is a nitrogen-fixing symbiont of Aeschynomene indica.</title>
        <authorList>
            <person name="Okubo T."/>
            <person name="Fukushima S."/>
            <person name="Itakura M."/>
            <person name="Oshima K."/>
            <person name="Longtonglang A."/>
            <person name="Teaumroong N."/>
            <person name="Mitsui H."/>
            <person name="Hattori M."/>
            <person name="Hattori R."/>
            <person name="Hattori T."/>
            <person name="Minamisawa K."/>
        </authorList>
    </citation>
    <scope>NUCLEOTIDE SEQUENCE [LARGE SCALE GENOMIC DNA]</scope>
    <source>
        <strain evidence="17 18">S58</strain>
    </source>
</reference>
<dbReference type="GO" id="GO:0042773">
    <property type="term" value="P:ATP synthesis coupled electron transport"/>
    <property type="evidence" value="ECO:0007669"/>
    <property type="project" value="TreeGrafter"/>
</dbReference>
<dbReference type="eggNOG" id="COG1622">
    <property type="taxonomic scope" value="Bacteria"/>
</dbReference>
<dbReference type="PIRSF" id="PIRSF000292">
    <property type="entry name" value="Ubi_od_II"/>
    <property type="match status" value="1"/>
</dbReference>
<evidence type="ECO:0000256" key="11">
    <source>
        <dbReference type="ARBA" id="ARBA00023136"/>
    </source>
</evidence>
<evidence type="ECO:0000313" key="18">
    <source>
        <dbReference type="Proteomes" id="UP000011841"/>
    </source>
</evidence>
<accession>M4ZCI8</accession>
<feature type="domain" description="Cytochrome oxidase subunit II transmembrane region profile" evidence="16">
    <location>
        <begin position="1"/>
        <end position="97"/>
    </location>
</feature>
<evidence type="ECO:0000256" key="5">
    <source>
        <dbReference type="ARBA" id="ARBA00022660"/>
    </source>
</evidence>
<dbReference type="SUPFAM" id="SSF49503">
    <property type="entry name" value="Cupredoxins"/>
    <property type="match status" value="1"/>
</dbReference>
<dbReference type="PATRIC" id="fig|1245469.3.peg.5331"/>
<keyword evidence="5 12" id="KW-0679">Respiratory chain</keyword>
<dbReference type="InterPro" id="IPR045187">
    <property type="entry name" value="CcO_II"/>
</dbReference>
<feature type="region of interest" description="Disordered" evidence="13">
    <location>
        <begin position="254"/>
        <end position="282"/>
    </location>
</feature>
<feature type="domain" description="Cytochrome oxidase subunit II copper A binding" evidence="15">
    <location>
        <begin position="103"/>
        <end position="215"/>
    </location>
</feature>
<protein>
    <recommendedName>
        <fullName evidence="12">Ubiquinol oxidase subunit 2</fullName>
    </recommendedName>
</protein>